<feature type="domain" description="CobE/GbiG C-terminal" evidence="2">
    <location>
        <begin position="260"/>
        <end position="377"/>
    </location>
</feature>
<dbReference type="AlphaFoldDB" id="A0A4P8L482"/>
<dbReference type="InterPro" id="IPR038029">
    <property type="entry name" value="GbiG_N_sf"/>
</dbReference>
<reference evidence="5 6" key="2">
    <citation type="submission" date="2019-05" db="EMBL/GenBank/DDBJ databases">
        <authorList>
            <person name="Suflita J.M."/>
            <person name="Marks C.R."/>
        </authorList>
    </citation>
    <scope>NUCLEOTIDE SEQUENCE [LARGE SCALE GENOMIC DNA]</scope>
    <source>
        <strain evidence="5 6">ALDC</strain>
    </source>
</reference>
<dbReference type="Pfam" id="PF11761">
    <property type="entry name" value="CbiG_mid"/>
    <property type="match status" value="1"/>
</dbReference>
<dbReference type="PANTHER" id="PTHR37477:SF1">
    <property type="entry name" value="COBALT-PRECORRIN-5A HYDROLASE"/>
    <property type="match status" value="1"/>
</dbReference>
<dbReference type="Pfam" id="PF01890">
    <property type="entry name" value="CbiG_C"/>
    <property type="match status" value="1"/>
</dbReference>
<dbReference type="SUPFAM" id="SSF159664">
    <property type="entry name" value="CobE/GbiG C-terminal domain-like"/>
    <property type="match status" value="1"/>
</dbReference>
<dbReference type="RefSeq" id="WP_137425002.1">
    <property type="nucleotide sequence ID" value="NZ_CP040098.1"/>
</dbReference>
<dbReference type="Pfam" id="PF11760">
    <property type="entry name" value="CbiG_N"/>
    <property type="match status" value="1"/>
</dbReference>
<dbReference type="PANTHER" id="PTHR37477">
    <property type="entry name" value="COBALT-PRECORRIN-5A HYDROLASE"/>
    <property type="match status" value="1"/>
</dbReference>
<evidence type="ECO:0000313" key="5">
    <source>
        <dbReference type="EMBL" id="QCQ22718.1"/>
    </source>
</evidence>
<keyword evidence="6" id="KW-1185">Reference proteome</keyword>
<feature type="region of interest" description="Disordered" evidence="1">
    <location>
        <begin position="212"/>
        <end position="231"/>
    </location>
</feature>
<evidence type="ECO:0000259" key="3">
    <source>
        <dbReference type="Pfam" id="PF11760"/>
    </source>
</evidence>
<dbReference type="InterPro" id="IPR002750">
    <property type="entry name" value="CobE/GbiG_C"/>
</dbReference>
<dbReference type="InterPro" id="IPR052553">
    <property type="entry name" value="CbiG_hydrolase"/>
</dbReference>
<evidence type="ECO:0000313" key="6">
    <source>
        <dbReference type="Proteomes" id="UP000298602"/>
    </source>
</evidence>
<feature type="domain" description="Cobalamin biosynthesis central region" evidence="4">
    <location>
        <begin position="150"/>
        <end position="257"/>
    </location>
</feature>
<evidence type="ECO:0000259" key="4">
    <source>
        <dbReference type="Pfam" id="PF11761"/>
    </source>
</evidence>
<dbReference type="Gene3D" id="3.30.420.180">
    <property type="entry name" value="CobE/GbiG C-terminal domain"/>
    <property type="match status" value="1"/>
</dbReference>
<gene>
    <name evidence="5" type="ORF">FDQ92_11365</name>
</gene>
<dbReference type="KEGG" id="dax:FDQ92_11365"/>
<name>A0A4P8L482_9BACT</name>
<dbReference type="OrthoDB" id="9781023at2"/>
<evidence type="ECO:0000259" key="2">
    <source>
        <dbReference type="Pfam" id="PF01890"/>
    </source>
</evidence>
<organism evidence="5 6">
    <name type="scientific">Desulfoglaeba alkanexedens ALDC</name>
    <dbReference type="NCBI Taxonomy" id="980445"/>
    <lineage>
        <taxon>Bacteria</taxon>
        <taxon>Pseudomonadati</taxon>
        <taxon>Thermodesulfobacteriota</taxon>
        <taxon>Syntrophobacteria</taxon>
        <taxon>Syntrophobacterales</taxon>
        <taxon>Syntrophobacteraceae</taxon>
        <taxon>Desulfoglaeba</taxon>
    </lineage>
</organism>
<dbReference type="InterPro" id="IPR021744">
    <property type="entry name" value="CbiG_N"/>
</dbReference>
<reference evidence="5 6" key="1">
    <citation type="submission" date="2019-05" db="EMBL/GenBank/DDBJ databases">
        <title>The Complete Genome Sequence of the n-alkane-degrading Desulfoglaeba alkanexedens ALDC reveals multiple alkylsuccinate synthase gene clusters.</title>
        <authorList>
            <person name="Callaghan A.V."/>
            <person name="Davidova I.A."/>
            <person name="Duncan K.E."/>
            <person name="Morris B."/>
            <person name="McInerney M.J."/>
        </authorList>
    </citation>
    <scope>NUCLEOTIDE SEQUENCE [LARGE SCALE GENOMIC DNA]</scope>
    <source>
        <strain evidence="5 6">ALDC</strain>
    </source>
</reference>
<dbReference type="Proteomes" id="UP000298602">
    <property type="component" value="Chromosome"/>
</dbReference>
<dbReference type="EMBL" id="CP040098">
    <property type="protein sequence ID" value="QCQ22718.1"/>
    <property type="molecule type" value="Genomic_DNA"/>
</dbReference>
<protein>
    <submittedName>
        <fullName evidence="5">Cobalamin biosynthesis protein CbiG</fullName>
    </submittedName>
</protein>
<sequence>MAWEGDRRDESSRPGSIAVAAITAGGVRLALQIQAQLPGSICYVPRRHAFALVMGARPFDRLKDLVPEIWTRHRAMVFVMATGIVVRLIAPLVHQKMRDPAVVVVDEKGRFVISLLSGHWGGANALAESVARITGGLPVVTTASDVCRRPAIDLLARKAGLVIENPEALPRIARAVLEDEPLWLFDPARRLGLSQADLPQVRFWDESHPAWEPRRTSATAEAGDAAGEEPSGSAELIGVWVSEKASNPEGLWLRLRPRSLVVGVGCNRGTSAEEILEVVRRVLDDAGLAPPSIRNFASVDLKADEAGLLEAARRLDRPLEFFSRKDLRDVAVPRPSRRVAEHIGVPSVCEAAAILSAGSRKLLISKQKAGNVTVAVAGVD</sequence>
<accession>A0A4P8L482</accession>
<dbReference type="SUPFAM" id="SSF159672">
    <property type="entry name" value="CbiG N-terminal domain-like"/>
    <property type="match status" value="1"/>
</dbReference>
<dbReference type="InterPro" id="IPR036518">
    <property type="entry name" value="CobE/GbiG_C_sf"/>
</dbReference>
<feature type="domain" description="Cobalamin synthesis G N-terminal" evidence="3">
    <location>
        <begin position="65"/>
        <end position="145"/>
    </location>
</feature>
<dbReference type="GO" id="GO:0009236">
    <property type="term" value="P:cobalamin biosynthetic process"/>
    <property type="evidence" value="ECO:0007669"/>
    <property type="project" value="InterPro"/>
</dbReference>
<proteinExistence type="predicted"/>
<dbReference type="InterPro" id="IPR021745">
    <property type="entry name" value="CbiG_mid"/>
</dbReference>
<dbReference type="Gene3D" id="3.40.50.11220">
    <property type="match status" value="1"/>
</dbReference>
<evidence type="ECO:0000256" key="1">
    <source>
        <dbReference type="SAM" id="MobiDB-lite"/>
    </source>
</evidence>
<feature type="compositionally biased region" description="Low complexity" evidence="1">
    <location>
        <begin position="217"/>
        <end position="231"/>
    </location>
</feature>